<dbReference type="GO" id="GO:0140359">
    <property type="term" value="F:ABC-type transporter activity"/>
    <property type="evidence" value="ECO:0007669"/>
    <property type="project" value="UniProtKB-ARBA"/>
</dbReference>
<gene>
    <name evidence="8" type="ORF">L5014_17980</name>
</gene>
<keyword evidence="1" id="KW-0813">Transport</keyword>
<dbReference type="InterPro" id="IPR008995">
    <property type="entry name" value="Mo/tungstate-bd_C_term_dom"/>
</dbReference>
<evidence type="ECO:0000259" key="7">
    <source>
        <dbReference type="PROSITE" id="PS50893"/>
    </source>
</evidence>
<feature type="domain" description="ABC transporter" evidence="7">
    <location>
        <begin position="7"/>
        <end position="238"/>
    </location>
</feature>
<feature type="region of interest" description="Disordered" evidence="6">
    <location>
        <begin position="384"/>
        <end position="409"/>
    </location>
</feature>
<keyword evidence="2" id="KW-1003">Cell membrane</keyword>
<dbReference type="FunFam" id="3.40.50.300:FF:000042">
    <property type="entry name" value="Maltose/maltodextrin ABC transporter, ATP-binding protein"/>
    <property type="match status" value="1"/>
</dbReference>
<feature type="compositionally biased region" description="Low complexity" evidence="6">
    <location>
        <begin position="397"/>
        <end position="409"/>
    </location>
</feature>
<keyword evidence="3" id="KW-0997">Cell inner membrane</keyword>
<dbReference type="InterPro" id="IPR013611">
    <property type="entry name" value="Transp-assoc_OB_typ2"/>
</dbReference>
<proteinExistence type="predicted"/>
<evidence type="ECO:0000256" key="2">
    <source>
        <dbReference type="ARBA" id="ARBA00022475"/>
    </source>
</evidence>
<dbReference type="AlphaFoldDB" id="A0A9X1RR14"/>
<dbReference type="InterPro" id="IPR027417">
    <property type="entry name" value="P-loop_NTPase"/>
</dbReference>
<dbReference type="Gene3D" id="2.40.50.100">
    <property type="match status" value="1"/>
</dbReference>
<dbReference type="Pfam" id="PF08402">
    <property type="entry name" value="TOBE_2"/>
    <property type="match status" value="1"/>
</dbReference>
<reference evidence="8" key="1">
    <citation type="submission" date="2022-01" db="EMBL/GenBank/DDBJ databases">
        <title>Genome sequence and assembly of Parabukholderia sp. RG36.</title>
        <authorList>
            <person name="Chhetri G."/>
        </authorList>
    </citation>
    <scope>NUCLEOTIDE SEQUENCE</scope>
    <source>
        <strain evidence="8">RG36</strain>
    </source>
</reference>
<dbReference type="GO" id="GO:0043190">
    <property type="term" value="C:ATP-binding cassette (ABC) transporter complex"/>
    <property type="evidence" value="ECO:0007669"/>
    <property type="project" value="InterPro"/>
</dbReference>
<name>A0A9X1RR14_9BURK</name>
<dbReference type="PANTHER" id="PTHR42781">
    <property type="entry name" value="SPERMIDINE/PUTRESCINE IMPORT ATP-BINDING PROTEIN POTA"/>
    <property type="match status" value="1"/>
</dbReference>
<evidence type="ECO:0000256" key="1">
    <source>
        <dbReference type="ARBA" id="ARBA00022448"/>
    </source>
</evidence>
<dbReference type="SMART" id="SM00382">
    <property type="entry name" value="AAA"/>
    <property type="match status" value="1"/>
</dbReference>
<dbReference type="PROSITE" id="PS50893">
    <property type="entry name" value="ABC_TRANSPORTER_2"/>
    <property type="match status" value="1"/>
</dbReference>
<dbReference type="EMBL" id="JAKLJA010000014">
    <property type="protein sequence ID" value="MCG5075230.1"/>
    <property type="molecule type" value="Genomic_DNA"/>
</dbReference>
<evidence type="ECO:0000313" key="8">
    <source>
        <dbReference type="EMBL" id="MCG5075230.1"/>
    </source>
</evidence>
<dbReference type="Pfam" id="PF00005">
    <property type="entry name" value="ABC_tran"/>
    <property type="match status" value="1"/>
</dbReference>
<dbReference type="Gene3D" id="3.40.50.300">
    <property type="entry name" value="P-loop containing nucleotide triphosphate hydrolases"/>
    <property type="match status" value="1"/>
</dbReference>
<dbReference type="GO" id="GO:0016887">
    <property type="term" value="F:ATP hydrolysis activity"/>
    <property type="evidence" value="ECO:0007669"/>
    <property type="project" value="InterPro"/>
</dbReference>
<keyword evidence="4" id="KW-0547">Nucleotide-binding</keyword>
<dbReference type="GO" id="GO:0005524">
    <property type="term" value="F:ATP binding"/>
    <property type="evidence" value="ECO:0007669"/>
    <property type="project" value="UniProtKB-KW"/>
</dbReference>
<keyword evidence="5 8" id="KW-0067">ATP-binding</keyword>
<dbReference type="RefSeq" id="WP_238465092.1">
    <property type="nucleotide sequence ID" value="NZ_JAKLJA010000014.1"/>
</dbReference>
<evidence type="ECO:0000256" key="3">
    <source>
        <dbReference type="ARBA" id="ARBA00022519"/>
    </source>
</evidence>
<evidence type="ECO:0000256" key="5">
    <source>
        <dbReference type="ARBA" id="ARBA00022840"/>
    </source>
</evidence>
<protein>
    <submittedName>
        <fullName evidence="8">ABC transporter ATP-binding protein</fullName>
    </submittedName>
</protein>
<accession>A0A9X1RR14</accession>
<evidence type="ECO:0000256" key="6">
    <source>
        <dbReference type="SAM" id="MobiDB-lite"/>
    </source>
</evidence>
<dbReference type="SUPFAM" id="SSF50331">
    <property type="entry name" value="MOP-like"/>
    <property type="match status" value="1"/>
</dbReference>
<dbReference type="SUPFAM" id="SSF52540">
    <property type="entry name" value="P-loop containing nucleoside triphosphate hydrolases"/>
    <property type="match status" value="1"/>
</dbReference>
<sequence length="409" mass="44892">MSNPSFISFSGVSKSYDGANYVVDDLNLDVRKGEFLSLLGPSGSGKTTTLMMLAGFESPTQGEIRLDGKRLDDKPPHQRDIGMVFQNYALFPHLTIAENVAFPLSVRRVSRADQKVRVKRALEMIELPHLANRRPAQLSGGQQQRVALARALVFEPSVVLMDEPLGALDKRLRETMQYEIMRLHRELSLTIVYVTHDQAEALTMSDRVAVFSDGRIQQAATPTELYENARNAFVANFVGENNGLRGRVVTVKDNWATLMLADGSIIRGRCEQDLSEGNEAMLALRPERAHIHGAERTQANAQANAQAYMQADTQAHTQSNVVRARVQELVYCGDHHRVHLTLGSRDALVVKVPNTQRHSLPAAGDTIEVAWRHDDCKILASSVPRSAPAVPPPASPSPSIISTAPAGAN</sequence>
<keyword evidence="3" id="KW-0472">Membrane</keyword>
<comment type="caution">
    <text evidence="8">The sequence shown here is derived from an EMBL/GenBank/DDBJ whole genome shotgun (WGS) entry which is preliminary data.</text>
</comment>
<organism evidence="8 9">
    <name type="scientific">Paraburkholderia tagetis</name>
    <dbReference type="NCBI Taxonomy" id="2913261"/>
    <lineage>
        <taxon>Bacteria</taxon>
        <taxon>Pseudomonadati</taxon>
        <taxon>Pseudomonadota</taxon>
        <taxon>Betaproteobacteria</taxon>
        <taxon>Burkholderiales</taxon>
        <taxon>Burkholderiaceae</taxon>
        <taxon>Paraburkholderia</taxon>
    </lineage>
</organism>
<evidence type="ECO:0000256" key="4">
    <source>
        <dbReference type="ARBA" id="ARBA00022741"/>
    </source>
</evidence>
<dbReference type="Proteomes" id="UP001139308">
    <property type="component" value="Unassembled WGS sequence"/>
</dbReference>
<dbReference type="InterPro" id="IPR003439">
    <property type="entry name" value="ABC_transporter-like_ATP-bd"/>
</dbReference>
<dbReference type="PROSITE" id="PS00211">
    <property type="entry name" value="ABC_TRANSPORTER_1"/>
    <property type="match status" value="1"/>
</dbReference>
<evidence type="ECO:0000313" key="9">
    <source>
        <dbReference type="Proteomes" id="UP001139308"/>
    </source>
</evidence>
<dbReference type="InterPro" id="IPR017871">
    <property type="entry name" value="ABC_transporter-like_CS"/>
</dbReference>
<dbReference type="InterPro" id="IPR003593">
    <property type="entry name" value="AAA+_ATPase"/>
</dbReference>
<dbReference type="InterPro" id="IPR050093">
    <property type="entry name" value="ABC_SmlMolc_Importer"/>
</dbReference>
<keyword evidence="9" id="KW-1185">Reference proteome</keyword>
<dbReference type="PANTHER" id="PTHR42781:SF6">
    <property type="entry name" value="SPERMIDINE_PUTRESCINE IMPORT ATP-BINDING PROTEIN POTA"/>
    <property type="match status" value="1"/>
</dbReference>